<accession>A0AB34JF12</accession>
<evidence type="ECO:0000313" key="3">
    <source>
        <dbReference type="EMBL" id="KAL1520401.1"/>
    </source>
</evidence>
<feature type="signal peptide" evidence="2">
    <location>
        <begin position="1"/>
        <end position="16"/>
    </location>
</feature>
<proteinExistence type="predicted"/>
<dbReference type="AlphaFoldDB" id="A0AB34JF12"/>
<feature type="coiled-coil region" evidence="1">
    <location>
        <begin position="207"/>
        <end position="260"/>
    </location>
</feature>
<dbReference type="EMBL" id="JBGBPQ010000008">
    <property type="protein sequence ID" value="KAL1520401.1"/>
    <property type="molecule type" value="Genomic_DNA"/>
</dbReference>
<evidence type="ECO:0000256" key="1">
    <source>
        <dbReference type="SAM" id="Coils"/>
    </source>
</evidence>
<feature type="coiled-coil region" evidence="1">
    <location>
        <begin position="326"/>
        <end position="371"/>
    </location>
</feature>
<organism evidence="3 4">
    <name type="scientific">Prymnesium parvum</name>
    <name type="common">Toxic golden alga</name>
    <dbReference type="NCBI Taxonomy" id="97485"/>
    <lineage>
        <taxon>Eukaryota</taxon>
        <taxon>Haptista</taxon>
        <taxon>Haptophyta</taxon>
        <taxon>Prymnesiophyceae</taxon>
        <taxon>Prymnesiales</taxon>
        <taxon>Prymnesiaceae</taxon>
        <taxon>Prymnesium</taxon>
    </lineage>
</organism>
<keyword evidence="4" id="KW-1185">Reference proteome</keyword>
<evidence type="ECO:0000256" key="2">
    <source>
        <dbReference type="SAM" id="SignalP"/>
    </source>
</evidence>
<evidence type="ECO:0000313" key="4">
    <source>
        <dbReference type="Proteomes" id="UP001515480"/>
    </source>
</evidence>
<comment type="caution">
    <text evidence="3">The sequence shown here is derived from an EMBL/GenBank/DDBJ whole genome shotgun (WGS) entry which is preliminary data.</text>
</comment>
<protein>
    <submittedName>
        <fullName evidence="3">Uncharacterized protein</fullName>
    </submittedName>
</protein>
<dbReference type="Proteomes" id="UP001515480">
    <property type="component" value="Unassembled WGS sequence"/>
</dbReference>
<feature type="chain" id="PRO_5044220117" evidence="2">
    <location>
        <begin position="17"/>
        <end position="386"/>
    </location>
</feature>
<name>A0AB34JF12_PRYPA</name>
<keyword evidence="2" id="KW-0732">Signal</keyword>
<keyword evidence="1" id="KW-0175">Coiled coil</keyword>
<reference evidence="3 4" key="1">
    <citation type="journal article" date="2024" name="Science">
        <title>Giant polyketide synthase enzymes in the biosynthesis of giant marine polyether toxins.</title>
        <authorList>
            <person name="Fallon T.R."/>
            <person name="Shende V.V."/>
            <person name="Wierzbicki I.H."/>
            <person name="Pendleton A.L."/>
            <person name="Watervoot N.F."/>
            <person name="Auber R.P."/>
            <person name="Gonzalez D.J."/>
            <person name="Wisecaver J.H."/>
            <person name="Moore B.S."/>
        </authorList>
    </citation>
    <scope>NUCLEOTIDE SEQUENCE [LARGE SCALE GENOMIC DNA]</scope>
    <source>
        <strain evidence="3 4">12B1</strain>
    </source>
</reference>
<sequence>MLSLLLPLPALHPAWALPHAPRLAAPARSPVRLALTYPEYVKAKEIKDAGQNGTQATFGASSSLIDATPELINMAREAAEKAGHAEKFSASQIVLAFNAWKLSSGTTYENKEEASKALRAFAADLQLITSNLEAAESVLFNSDFNPFADDELTAYLNSEWHSAWKQASDSRASAEAQKAKALAGQAAAQDKLRQAVALASQNEKSIIAAAEAQYSKAMREAEEVAGQERARLALALAQVAADEKEAREAALKQLTNAKKDAAVKAASSVATAQADREGALHMFKQMEEQATSSLEAADMELKQALKWAQEQEEAARKAAAKKASLIVTAQSEAKALLELLKQSKQEAAAAAAKMEEEKLEMEKAVELANKRVRKAKLAAAAALEDL</sequence>
<gene>
    <name evidence="3" type="ORF">AB1Y20_021987</name>
</gene>